<dbReference type="Gene3D" id="3.10.450.240">
    <property type="match status" value="1"/>
</dbReference>
<protein>
    <recommendedName>
        <fullName evidence="7">Large ribosomal subunit protein mL45</fullName>
    </recommendedName>
    <alternativeName>
        <fullName evidence="8">39S ribosomal protein L45, mitochondrial</fullName>
    </alternativeName>
</protein>
<feature type="domain" description="Tim44-like" evidence="9">
    <location>
        <begin position="129"/>
        <end position="277"/>
    </location>
</feature>
<dbReference type="SMR" id="A0A7M7GER0"/>
<dbReference type="PANTHER" id="PTHR28554:SF1">
    <property type="entry name" value="LARGE RIBOSOMAL SUBUNIT PROTEIN ML45"/>
    <property type="match status" value="1"/>
</dbReference>
<evidence type="ECO:0000256" key="4">
    <source>
        <dbReference type="ARBA" id="ARBA00023128"/>
    </source>
</evidence>
<proteinExistence type="inferred from homology"/>
<accession>A0A7M7GER0</accession>
<evidence type="ECO:0000259" key="9">
    <source>
        <dbReference type="SMART" id="SM00978"/>
    </source>
</evidence>
<evidence type="ECO:0000313" key="10">
    <source>
        <dbReference type="EnsemblMetazoa" id="XP_003427198"/>
    </source>
</evidence>
<dbReference type="InterPro" id="IPR051975">
    <property type="entry name" value="mtLSU_mL45"/>
</dbReference>
<gene>
    <name evidence="10" type="primary">100679739</name>
</gene>
<keyword evidence="4" id="KW-0496">Mitochondrion</keyword>
<comment type="similarity">
    <text evidence="6">Belongs to the mitochondrion-specific ribosomal protein mL45 family.</text>
</comment>
<dbReference type="SMART" id="SM00978">
    <property type="entry name" value="Tim44"/>
    <property type="match status" value="1"/>
</dbReference>
<dbReference type="OrthoDB" id="19619at2759"/>
<evidence type="ECO:0000256" key="1">
    <source>
        <dbReference type="ARBA" id="ARBA00004173"/>
    </source>
</evidence>
<keyword evidence="2" id="KW-0809">Transit peptide</keyword>
<dbReference type="InterPro" id="IPR032710">
    <property type="entry name" value="NTF2-like_dom_sf"/>
</dbReference>
<dbReference type="Proteomes" id="UP000002358">
    <property type="component" value="Chromosome 2"/>
</dbReference>
<dbReference type="GO" id="GO:0005840">
    <property type="term" value="C:ribosome"/>
    <property type="evidence" value="ECO:0007669"/>
    <property type="project" value="UniProtKB-KW"/>
</dbReference>
<evidence type="ECO:0000256" key="6">
    <source>
        <dbReference type="ARBA" id="ARBA00038073"/>
    </source>
</evidence>
<dbReference type="EnsemblMetazoa" id="XM_003427150">
    <property type="protein sequence ID" value="XP_003427198"/>
    <property type="gene ID" value="LOC100679739"/>
</dbReference>
<dbReference type="SUPFAM" id="SSF54427">
    <property type="entry name" value="NTF2-like"/>
    <property type="match status" value="1"/>
</dbReference>
<dbReference type="KEGG" id="nvi:100679739"/>
<name>A0A7M7GER0_NASVI</name>
<sequence>MNLYQIARAVLGKPSLFVADLSLIRCRHTKHWNPKWKKERREKVIKVDLSDFEEKHDDNSEIAKERKRQKMKEKGIYPQKPWQEKPLYLSCTGSIFEPYVPPEGDGKFSAMSTSGAKQSMQFIQKKTTSYRAVKKIKKYEEEFNVHDFTDQVNDIYRNAHEALANKEKDKLTDYVTEKLYPEMLYHLENKIIKWKFIGSLEPTRVVHARCTNLVTNDNHFAQVTARLHTQQTLAIYDRFGRLMSGSEILTKDVLEYVVLEKHLSNQYGRWRLHAKIIPSWAPARPAIPKTFVLNNEL</sequence>
<keyword evidence="3" id="KW-0689">Ribosomal protein</keyword>
<dbReference type="InParanoid" id="A0A7M7GER0"/>
<dbReference type="InterPro" id="IPR007379">
    <property type="entry name" value="Tim44-like_dom"/>
</dbReference>
<keyword evidence="5" id="KW-0687">Ribonucleoprotein</keyword>
<organism evidence="10 11">
    <name type="scientific">Nasonia vitripennis</name>
    <name type="common">Parasitic wasp</name>
    <dbReference type="NCBI Taxonomy" id="7425"/>
    <lineage>
        <taxon>Eukaryota</taxon>
        <taxon>Metazoa</taxon>
        <taxon>Ecdysozoa</taxon>
        <taxon>Arthropoda</taxon>
        <taxon>Hexapoda</taxon>
        <taxon>Insecta</taxon>
        <taxon>Pterygota</taxon>
        <taxon>Neoptera</taxon>
        <taxon>Endopterygota</taxon>
        <taxon>Hymenoptera</taxon>
        <taxon>Apocrita</taxon>
        <taxon>Proctotrupomorpha</taxon>
        <taxon>Chalcidoidea</taxon>
        <taxon>Pteromalidae</taxon>
        <taxon>Pteromalinae</taxon>
        <taxon>Nasonia</taxon>
    </lineage>
</organism>
<dbReference type="FunFam" id="3.10.450.240:FF:000003">
    <property type="entry name" value="39S ribosomal protein L45, mitochondrial"/>
    <property type="match status" value="1"/>
</dbReference>
<dbReference type="AlphaFoldDB" id="A0A7M7GER0"/>
<evidence type="ECO:0000256" key="8">
    <source>
        <dbReference type="ARBA" id="ARBA00043031"/>
    </source>
</evidence>
<evidence type="ECO:0000256" key="2">
    <source>
        <dbReference type="ARBA" id="ARBA00022946"/>
    </source>
</evidence>
<dbReference type="OMA" id="DWAPPKD"/>
<dbReference type="PANTHER" id="PTHR28554">
    <property type="entry name" value="39S RIBOSOMAL PROTEIN L45, MITOCHONDRIAL"/>
    <property type="match status" value="1"/>
</dbReference>
<dbReference type="Pfam" id="PF04280">
    <property type="entry name" value="Tim44"/>
    <property type="match status" value="1"/>
</dbReference>
<evidence type="ECO:0000256" key="3">
    <source>
        <dbReference type="ARBA" id="ARBA00022980"/>
    </source>
</evidence>
<evidence type="ECO:0000256" key="7">
    <source>
        <dbReference type="ARBA" id="ARBA00039448"/>
    </source>
</evidence>
<reference evidence="10" key="1">
    <citation type="submission" date="2021-01" db="UniProtKB">
        <authorList>
            <consortium name="EnsemblMetazoa"/>
        </authorList>
    </citation>
    <scope>IDENTIFICATION</scope>
</reference>
<evidence type="ECO:0000313" key="11">
    <source>
        <dbReference type="Proteomes" id="UP000002358"/>
    </source>
</evidence>
<dbReference type="GO" id="GO:1990904">
    <property type="term" value="C:ribonucleoprotein complex"/>
    <property type="evidence" value="ECO:0007669"/>
    <property type="project" value="UniProtKB-KW"/>
</dbReference>
<comment type="subcellular location">
    <subcellularLocation>
        <location evidence="1">Mitochondrion</location>
    </subcellularLocation>
</comment>
<evidence type="ECO:0000256" key="5">
    <source>
        <dbReference type="ARBA" id="ARBA00023274"/>
    </source>
</evidence>
<keyword evidence="11" id="KW-1185">Reference proteome</keyword>
<dbReference type="GO" id="GO:0005739">
    <property type="term" value="C:mitochondrion"/>
    <property type="evidence" value="ECO:0007669"/>
    <property type="project" value="UniProtKB-SubCell"/>
</dbReference>
<dbReference type="FunCoup" id="A0A7M7GER0">
    <property type="interactions" value="1365"/>
</dbReference>